<feature type="binding site" evidence="8 11">
    <location>
        <position position="104"/>
    </location>
    <ligand>
        <name>Mg(2+)</name>
        <dbReference type="ChEBI" id="CHEBI:18420"/>
    </ligand>
</feature>
<reference evidence="12 13" key="1">
    <citation type="submission" date="2019-11" db="EMBL/GenBank/DDBJ databases">
        <authorList>
            <person name="Zhang X.Y."/>
        </authorList>
    </citation>
    <scope>NUCLEOTIDE SEQUENCE [LARGE SCALE GENOMIC DNA]</scope>
    <source>
        <strain evidence="12 13">C176</strain>
    </source>
</reference>
<dbReference type="CDD" id="cd06557">
    <property type="entry name" value="KPHMT-like"/>
    <property type="match status" value="1"/>
</dbReference>
<keyword evidence="6 8" id="KW-0479">Metal-binding</keyword>
<dbReference type="GO" id="GO:0000287">
    <property type="term" value="F:magnesium ion binding"/>
    <property type="evidence" value="ECO:0007669"/>
    <property type="project" value="TreeGrafter"/>
</dbReference>
<comment type="subunit">
    <text evidence="3 8">Homodecamer; pentamer of dimers.</text>
</comment>
<evidence type="ECO:0000256" key="4">
    <source>
        <dbReference type="ARBA" id="ARBA00022655"/>
    </source>
</evidence>
<comment type="subcellular location">
    <subcellularLocation>
        <location evidence="8">Cytoplasm</location>
    </subcellularLocation>
</comment>
<dbReference type="NCBIfam" id="TIGR00222">
    <property type="entry name" value="panB"/>
    <property type="match status" value="1"/>
</dbReference>
<evidence type="ECO:0000256" key="9">
    <source>
        <dbReference type="PIRSR" id="PIRSR000388-1"/>
    </source>
</evidence>
<keyword evidence="8 11" id="KW-0460">Magnesium</keyword>
<dbReference type="GO" id="GO:0005737">
    <property type="term" value="C:cytoplasm"/>
    <property type="evidence" value="ECO:0007669"/>
    <property type="project" value="UniProtKB-SubCell"/>
</dbReference>
<evidence type="ECO:0000256" key="11">
    <source>
        <dbReference type="PIRSR" id="PIRSR000388-3"/>
    </source>
</evidence>
<evidence type="ECO:0000256" key="2">
    <source>
        <dbReference type="ARBA" id="ARBA00008676"/>
    </source>
</evidence>
<feature type="binding site" evidence="8 10">
    <location>
        <position position="102"/>
    </location>
    <ligand>
        <name>3-methyl-2-oxobutanoate</name>
        <dbReference type="ChEBI" id="CHEBI:11851"/>
    </ligand>
</feature>
<evidence type="ECO:0000256" key="6">
    <source>
        <dbReference type="ARBA" id="ARBA00022723"/>
    </source>
</evidence>
<dbReference type="GO" id="GO:0003864">
    <property type="term" value="F:3-methyl-2-oxobutanoate hydroxymethyltransferase activity"/>
    <property type="evidence" value="ECO:0007669"/>
    <property type="project" value="UniProtKB-UniRule"/>
</dbReference>
<dbReference type="Pfam" id="PF02548">
    <property type="entry name" value="Pantoate_transf"/>
    <property type="match status" value="1"/>
</dbReference>
<dbReference type="PANTHER" id="PTHR20881">
    <property type="entry name" value="3-METHYL-2-OXOBUTANOATE HYDROXYMETHYLTRANSFERASE"/>
    <property type="match status" value="1"/>
</dbReference>
<evidence type="ECO:0000256" key="5">
    <source>
        <dbReference type="ARBA" id="ARBA00022679"/>
    </source>
</evidence>
<protein>
    <recommendedName>
        <fullName evidence="8">3-methyl-2-oxobutanoate hydroxymethyltransferase</fullName>
        <ecNumber evidence="8">2.1.2.11</ecNumber>
    </recommendedName>
    <alternativeName>
        <fullName evidence="8">Ketopantoate hydroxymethyltransferase</fullName>
        <shortName evidence="8">KPHMT</shortName>
    </alternativeName>
</protein>
<dbReference type="InterPro" id="IPR040442">
    <property type="entry name" value="Pyrv_kinase-like_dom_sf"/>
</dbReference>
<evidence type="ECO:0000256" key="8">
    <source>
        <dbReference type="HAMAP-Rule" id="MF_00156"/>
    </source>
</evidence>
<evidence type="ECO:0000256" key="1">
    <source>
        <dbReference type="ARBA" id="ARBA00005033"/>
    </source>
</evidence>
<feature type="binding site" evidence="8 10">
    <location>
        <position position="73"/>
    </location>
    <ligand>
        <name>3-methyl-2-oxobutanoate</name>
        <dbReference type="ChEBI" id="CHEBI:11851"/>
    </ligand>
</feature>
<evidence type="ECO:0000313" key="13">
    <source>
        <dbReference type="Proteomes" id="UP000433788"/>
    </source>
</evidence>
<evidence type="ECO:0000256" key="10">
    <source>
        <dbReference type="PIRSR" id="PIRSR000388-2"/>
    </source>
</evidence>
<keyword evidence="12" id="KW-0489">Methyltransferase</keyword>
<dbReference type="HAMAP" id="MF_00156">
    <property type="entry name" value="PanB"/>
    <property type="match status" value="1"/>
</dbReference>
<dbReference type="Proteomes" id="UP000433788">
    <property type="component" value="Unassembled WGS sequence"/>
</dbReference>
<sequence>MRAEQQPIVALTAYDYTFAQAVDNAGVDVVLVGDSLGNVIQGHGSTVPVTVEDIVYHCQCVARGLDRALLMADLPFLSYADEATAIDSAGALMKHGGAQMVKLEGTQDQAAIVEALTIAGVPVCAHIGLQPQLVDKLGGFKVQGKDEQSANRIVEDACALEAAGADLLLVECVSAPVAERIRAAVNLPLIGIGAGVNCDGQVLVLQDVLGITQGRVPRFSRNFMPQGQSIPGALSAYAEAVRARTFPDATECFE</sequence>
<dbReference type="Gene3D" id="3.20.20.60">
    <property type="entry name" value="Phosphoenolpyruvate-binding domains"/>
    <property type="match status" value="1"/>
</dbReference>
<dbReference type="AlphaFoldDB" id="A0A6N7QQW7"/>
<proteinExistence type="inferred from homology"/>
<keyword evidence="8" id="KW-0963">Cytoplasm</keyword>
<comment type="caution">
    <text evidence="12">The sequence shown here is derived from an EMBL/GenBank/DDBJ whole genome shotgun (WGS) entry which is preliminary data.</text>
</comment>
<keyword evidence="5 8" id="KW-0808">Transferase</keyword>
<dbReference type="SUPFAM" id="SSF51621">
    <property type="entry name" value="Phosphoenolpyruvate/pyruvate domain"/>
    <property type="match status" value="1"/>
</dbReference>
<comment type="similarity">
    <text evidence="2 8">Belongs to the PanB family.</text>
</comment>
<gene>
    <name evidence="8 12" type="primary">panB</name>
    <name evidence="12" type="ORF">GH984_03640</name>
</gene>
<dbReference type="FunFam" id="3.20.20.60:FF:000003">
    <property type="entry name" value="3-methyl-2-oxobutanoate hydroxymethyltransferase"/>
    <property type="match status" value="1"/>
</dbReference>
<dbReference type="EMBL" id="WJPP01000002">
    <property type="protein sequence ID" value="MRH77789.1"/>
    <property type="molecule type" value="Genomic_DNA"/>
</dbReference>
<dbReference type="UniPathway" id="UPA00028">
    <property type="reaction ID" value="UER00003"/>
</dbReference>
<dbReference type="EC" id="2.1.2.11" evidence="8"/>
<feature type="binding site" evidence="8 10">
    <location>
        <begin position="34"/>
        <end position="35"/>
    </location>
    <ligand>
        <name>3-methyl-2-oxobutanoate</name>
        <dbReference type="ChEBI" id="CHEBI:11851"/>
    </ligand>
</feature>
<evidence type="ECO:0000256" key="7">
    <source>
        <dbReference type="ARBA" id="ARBA00056497"/>
    </source>
</evidence>
<comment type="function">
    <text evidence="7 8">Catalyzes the reversible reaction in which hydroxymethyl group from 5,10-methylenetetrahydrofolate is transferred onto alpha-ketoisovalerate to form ketopantoate.</text>
</comment>
<comment type="cofactor">
    <cofactor evidence="8 11">
        <name>Mg(2+)</name>
        <dbReference type="ChEBI" id="CHEBI:18420"/>
    </cofactor>
    <text evidence="8 11">Binds 1 Mg(2+) ion per subunit.</text>
</comment>
<feature type="binding site" evidence="8 11">
    <location>
        <position position="73"/>
    </location>
    <ligand>
        <name>Mg(2+)</name>
        <dbReference type="ChEBI" id="CHEBI:18420"/>
    </ligand>
</feature>
<dbReference type="PANTHER" id="PTHR20881:SF0">
    <property type="entry name" value="3-METHYL-2-OXOBUTANOATE HYDROXYMETHYLTRANSFERASE"/>
    <property type="match status" value="1"/>
</dbReference>
<comment type="catalytic activity">
    <reaction evidence="8">
        <text>(6R)-5,10-methylene-5,6,7,8-tetrahydrofolate + 3-methyl-2-oxobutanoate + H2O = 2-dehydropantoate + (6S)-5,6,7,8-tetrahydrofolate</text>
        <dbReference type="Rhea" id="RHEA:11824"/>
        <dbReference type="ChEBI" id="CHEBI:11561"/>
        <dbReference type="ChEBI" id="CHEBI:11851"/>
        <dbReference type="ChEBI" id="CHEBI:15377"/>
        <dbReference type="ChEBI" id="CHEBI:15636"/>
        <dbReference type="ChEBI" id="CHEBI:57453"/>
        <dbReference type="EC" id="2.1.2.11"/>
    </reaction>
</comment>
<dbReference type="InterPro" id="IPR003700">
    <property type="entry name" value="Pantoate_hydroxy_MeTrfase"/>
</dbReference>
<dbReference type="InterPro" id="IPR015813">
    <property type="entry name" value="Pyrv/PenolPyrv_kinase-like_dom"/>
</dbReference>
<comment type="pathway">
    <text evidence="1 8">Cofactor biosynthesis; (R)-pantothenate biosynthesis; (R)-pantoate from 3-methyl-2-oxobutanoate: step 1/2.</text>
</comment>
<feature type="binding site" evidence="8 11">
    <location>
        <position position="34"/>
    </location>
    <ligand>
        <name>Mg(2+)</name>
        <dbReference type="ChEBI" id="CHEBI:18420"/>
    </ligand>
</feature>
<dbReference type="GO" id="GO:0047661">
    <property type="term" value="F:amino-acid racemase activity"/>
    <property type="evidence" value="ECO:0007669"/>
    <property type="project" value="InterPro"/>
</dbReference>
<dbReference type="PIRSF" id="PIRSF000388">
    <property type="entry name" value="Pantoate_hydroxy_MeTrfase"/>
    <property type="match status" value="1"/>
</dbReference>
<organism evidence="12 13">
    <name type="scientific">Spiribacter salilacus</name>
    <dbReference type="NCBI Taxonomy" id="2664894"/>
    <lineage>
        <taxon>Bacteria</taxon>
        <taxon>Pseudomonadati</taxon>
        <taxon>Pseudomonadota</taxon>
        <taxon>Gammaproteobacteria</taxon>
        <taxon>Chromatiales</taxon>
        <taxon>Ectothiorhodospiraceae</taxon>
        <taxon>Spiribacter</taxon>
    </lineage>
</organism>
<feature type="active site" description="Proton acceptor" evidence="8 9">
    <location>
        <position position="171"/>
    </location>
</feature>
<keyword evidence="13" id="KW-1185">Reference proteome</keyword>
<evidence type="ECO:0000313" key="12">
    <source>
        <dbReference type="EMBL" id="MRH77789.1"/>
    </source>
</evidence>
<keyword evidence="4 8" id="KW-0566">Pantothenate biosynthesis</keyword>
<accession>A0A6N7QQW7</accession>
<dbReference type="NCBIfam" id="NF001452">
    <property type="entry name" value="PRK00311.1"/>
    <property type="match status" value="1"/>
</dbReference>
<dbReference type="GO" id="GO:0008168">
    <property type="term" value="F:methyltransferase activity"/>
    <property type="evidence" value="ECO:0007669"/>
    <property type="project" value="UniProtKB-KW"/>
</dbReference>
<evidence type="ECO:0000256" key="3">
    <source>
        <dbReference type="ARBA" id="ARBA00011424"/>
    </source>
</evidence>
<dbReference type="GO" id="GO:0015940">
    <property type="term" value="P:pantothenate biosynthetic process"/>
    <property type="evidence" value="ECO:0007669"/>
    <property type="project" value="UniProtKB-UniRule"/>
</dbReference>
<dbReference type="GO" id="GO:0032259">
    <property type="term" value="P:methylation"/>
    <property type="evidence" value="ECO:0007669"/>
    <property type="project" value="UniProtKB-KW"/>
</dbReference>
<name>A0A6N7QQW7_9GAMM</name>